<dbReference type="HOGENOM" id="CLU_357505_0_0_1"/>
<dbReference type="Gene3D" id="3.30.230.130">
    <property type="entry name" value="Cullin, Chain C, Domain 2"/>
    <property type="match status" value="1"/>
</dbReference>
<reference evidence="3 4" key="1">
    <citation type="journal article" date="2009" name="Genome Res.">
        <title>Comparative genomics of protoploid Saccharomycetaceae.</title>
        <authorList>
            <consortium name="The Genolevures Consortium"/>
            <person name="Souciet J.-L."/>
            <person name="Dujon B."/>
            <person name="Gaillardin C."/>
            <person name="Johnston M."/>
            <person name="Baret P.V."/>
            <person name="Cliften P."/>
            <person name="Sherman D.J."/>
            <person name="Weissenbach J."/>
            <person name="Westhof E."/>
            <person name="Wincker P."/>
            <person name="Jubin C."/>
            <person name="Poulain J."/>
            <person name="Barbe V."/>
            <person name="Segurens B."/>
            <person name="Artiguenave F."/>
            <person name="Anthouard V."/>
            <person name="Vacherie B."/>
            <person name="Val M.-E."/>
            <person name="Fulton R.S."/>
            <person name="Minx P."/>
            <person name="Wilson R."/>
            <person name="Durrens P."/>
            <person name="Jean G."/>
            <person name="Marck C."/>
            <person name="Martin T."/>
            <person name="Nikolski M."/>
            <person name="Rolland T."/>
            <person name="Seret M.-L."/>
            <person name="Casaregola S."/>
            <person name="Despons L."/>
            <person name="Fairhead C."/>
            <person name="Fischer G."/>
            <person name="Lafontaine I."/>
            <person name="Leh V."/>
            <person name="Lemaire M."/>
            <person name="de Montigny J."/>
            <person name="Neuveglise C."/>
            <person name="Thierry A."/>
            <person name="Blanc-Lenfle I."/>
            <person name="Bleykasten C."/>
            <person name="Diffels J."/>
            <person name="Fritsch E."/>
            <person name="Frangeul L."/>
            <person name="Goeffon A."/>
            <person name="Jauniaux N."/>
            <person name="Kachouri-Lafond R."/>
            <person name="Payen C."/>
            <person name="Potier S."/>
            <person name="Pribylova L."/>
            <person name="Ozanne C."/>
            <person name="Richard G.-F."/>
            <person name="Sacerdot C."/>
            <person name="Straub M.-L."/>
            <person name="Talla E."/>
        </authorList>
    </citation>
    <scope>NUCLEOTIDE SEQUENCE [LARGE SCALE GENOMIC DNA]</scope>
    <source>
        <strain evidence="4">ATCC 56472 / CBS 6340 / NRRL Y-8284</strain>
    </source>
</reference>
<comment type="similarity">
    <text evidence="1">Belongs to the cullin family.</text>
</comment>
<dbReference type="AlphaFoldDB" id="C5E384"/>
<feature type="domain" description="Cullin family profile" evidence="2">
    <location>
        <begin position="404"/>
        <end position="655"/>
    </location>
</feature>
<dbReference type="OMA" id="MVQACIL"/>
<dbReference type="OrthoDB" id="27073at2759"/>
<organism evidence="3 4">
    <name type="scientific">Lachancea thermotolerans (strain ATCC 56472 / CBS 6340 / NRRL Y-8284)</name>
    <name type="common">Yeast</name>
    <name type="synonym">Kluyveromyces thermotolerans</name>
    <dbReference type="NCBI Taxonomy" id="559295"/>
    <lineage>
        <taxon>Eukaryota</taxon>
        <taxon>Fungi</taxon>
        <taxon>Dikarya</taxon>
        <taxon>Ascomycota</taxon>
        <taxon>Saccharomycotina</taxon>
        <taxon>Saccharomycetes</taxon>
        <taxon>Saccharomycetales</taxon>
        <taxon>Saccharomycetaceae</taxon>
        <taxon>Lachancea</taxon>
    </lineage>
</organism>
<evidence type="ECO:0000313" key="3">
    <source>
        <dbReference type="EMBL" id="CAR30495.1"/>
    </source>
</evidence>
<dbReference type="FunCoup" id="C5E384">
    <property type="interactions" value="129"/>
</dbReference>
<gene>
    <name evidence="3" type="ordered locus">KLTH0H11176g</name>
</gene>
<dbReference type="STRING" id="559295.C5E384"/>
<dbReference type="PROSITE" id="PS50069">
    <property type="entry name" value="CULLIN_2"/>
    <property type="match status" value="1"/>
</dbReference>
<dbReference type="InParanoid" id="C5E384"/>
<dbReference type="PANTHER" id="PTHR11932">
    <property type="entry name" value="CULLIN"/>
    <property type="match status" value="1"/>
</dbReference>
<dbReference type="eggNOG" id="KOG2166">
    <property type="taxonomic scope" value="Eukaryota"/>
</dbReference>
<dbReference type="RefSeq" id="XP_002556357.1">
    <property type="nucleotide sequence ID" value="XM_002556311.1"/>
</dbReference>
<dbReference type="EMBL" id="CU928180">
    <property type="protein sequence ID" value="CAR30495.1"/>
    <property type="molecule type" value="Genomic_DNA"/>
</dbReference>
<evidence type="ECO:0000259" key="2">
    <source>
        <dbReference type="PROSITE" id="PS50069"/>
    </source>
</evidence>
<accession>C5E384</accession>
<name>C5E384_LACTC</name>
<dbReference type="InterPro" id="IPR036317">
    <property type="entry name" value="Cullin_homology_sf"/>
</dbReference>
<sequence length="774" mass="89449">MQNGEGLLTFDVVSLQFRNAVDELLRRSFDKKLRTLDGPNLLSTIDRIFYYELSRRLARSKIYVPTATEVSGEDTTLRKKAKAFRLLSQEEVVIKIWHLIIEELDKSVDDVVSELAEKLTLESEPKAAFVRHWPSLCLGQFEVQVSLLAEAFHLFAEDFSFIFNAFTGVHTIREFAEYRLVESALSVLGNEAEGALTEALTEIRKQYHNCDEEGARKAENYNRTGTECLKKFVEVVGKCHLRFTHHRKSFRVFYLDNLEFVLSKTNMEIDKDYLKNVKNLLIREDMIVNLISKSIHLETKKIILTKFLFSAGVLENLLEIYALQRGFVREFKMIKLAYNSDNRCNEFYASLANVIGIRFGNSFQRQRTLDEVLSYTCSLYDLEDDKVPQLVKRGLELAVDGELNLVEPLVKSLDSKVKGCYKRLKEPQSVGLQQAKKDYEIFLSLWRILESFDLLEPFFKLYMERSLFRRMIIMGTEYLAYMNHPENLEKRFFDLLEARQSHWELVTQLKALRSNLIDTQKLFQGFETQELQNVQLAPMIFERKNVPASFHDFTFPELKIPRSLDALWQKFCAFYAESDPRSTKKPLVLQNMLHHLEVQTNFKLEDGRPLMLELTLLQASILDLFNESGELTVRDIESELGVAANILEPALTSFISAGLLNTDGGSFIVNEEFKPDIKKMKDGRLKIFHKAAPKAALKPPEDGLEKKDTSWIKEVLRARIVRVLKTSSASFSFEQLKTAVEKEKSGFSMGEFKTALAECKDFYSLNKELYQYKP</sequence>
<protein>
    <submittedName>
        <fullName evidence="3">KLTH0H11176p</fullName>
    </submittedName>
</protein>
<dbReference type="SUPFAM" id="SSF75632">
    <property type="entry name" value="Cullin homology domain"/>
    <property type="match status" value="1"/>
</dbReference>
<evidence type="ECO:0000256" key="1">
    <source>
        <dbReference type="PROSITE-ProRule" id="PRU00330"/>
    </source>
</evidence>
<keyword evidence="4" id="KW-1185">Reference proteome</keyword>
<dbReference type="InterPro" id="IPR016158">
    <property type="entry name" value="Cullin_homology"/>
</dbReference>
<dbReference type="InterPro" id="IPR045093">
    <property type="entry name" value="Cullin"/>
</dbReference>
<dbReference type="Pfam" id="PF26557">
    <property type="entry name" value="Cullin_AB"/>
    <property type="match status" value="1"/>
</dbReference>
<dbReference type="InterPro" id="IPR059120">
    <property type="entry name" value="Cullin-like_AB"/>
</dbReference>
<evidence type="ECO:0000313" key="4">
    <source>
        <dbReference type="Proteomes" id="UP000002036"/>
    </source>
</evidence>
<dbReference type="KEGG" id="lth:KLTH0H11176g"/>
<proteinExistence type="inferred from homology"/>
<dbReference type="GeneID" id="8294688"/>
<dbReference type="Proteomes" id="UP000002036">
    <property type="component" value="Chromosome H"/>
</dbReference>